<dbReference type="RefSeq" id="WP_354313726.1">
    <property type="nucleotide sequence ID" value="NZ_JBEPME010000004.1"/>
</dbReference>
<dbReference type="PANTHER" id="PTHR12302:SF3">
    <property type="entry name" value="SERINE_THREONINE-PROTEIN KINASE 31"/>
    <property type="match status" value="1"/>
</dbReference>
<keyword evidence="8" id="KW-1185">Reference proteome</keyword>
<keyword evidence="5" id="KW-0472">Membrane</keyword>
<evidence type="ECO:0000256" key="3">
    <source>
        <dbReference type="ARBA" id="ARBA00022801"/>
    </source>
</evidence>
<keyword evidence="3 7" id="KW-0378">Hydrolase</keyword>
<organism evidence="7 8">
    <name type="scientific">Sporosarcina psychrophila</name>
    <name type="common">Bacillus psychrophilus</name>
    <dbReference type="NCBI Taxonomy" id="1476"/>
    <lineage>
        <taxon>Bacteria</taxon>
        <taxon>Bacillati</taxon>
        <taxon>Bacillota</taxon>
        <taxon>Bacilli</taxon>
        <taxon>Bacillales</taxon>
        <taxon>Caryophanaceae</taxon>
        <taxon>Sporosarcina</taxon>
    </lineage>
</organism>
<evidence type="ECO:0000256" key="2">
    <source>
        <dbReference type="ARBA" id="ARBA00022759"/>
    </source>
</evidence>
<dbReference type="PANTHER" id="PTHR12302">
    <property type="entry name" value="EBNA2 BINDING PROTEIN P100"/>
    <property type="match status" value="1"/>
</dbReference>
<dbReference type="EMBL" id="JBEPME010000004">
    <property type="protein sequence ID" value="MET3658048.1"/>
    <property type="molecule type" value="Genomic_DNA"/>
</dbReference>
<keyword evidence="5" id="KW-1133">Transmembrane helix</keyword>
<dbReference type="EC" id="3.1.31.1" evidence="7"/>
<dbReference type="Gene3D" id="2.40.50.90">
    <property type="match status" value="1"/>
</dbReference>
<comment type="caution">
    <text evidence="7">The sequence shown here is derived from an EMBL/GenBank/DDBJ whole genome shotgun (WGS) entry which is preliminary data.</text>
</comment>
<keyword evidence="5" id="KW-0812">Transmembrane</keyword>
<proteinExistence type="predicted"/>
<evidence type="ECO:0000256" key="1">
    <source>
        <dbReference type="ARBA" id="ARBA00022722"/>
    </source>
</evidence>
<protein>
    <submittedName>
        <fullName evidence="7">Micrococcal nuclease</fullName>
        <ecNumber evidence="7">3.1.31.1</ecNumber>
    </submittedName>
</protein>
<dbReference type="GO" id="GO:1990599">
    <property type="term" value="F:3' overhang single-stranded DNA endodeoxyribonuclease activity"/>
    <property type="evidence" value="ECO:0007669"/>
    <property type="project" value="UniProtKB-EC"/>
</dbReference>
<feature type="domain" description="TNase-like" evidence="6">
    <location>
        <begin position="46"/>
        <end position="179"/>
    </location>
</feature>
<feature type="transmembrane region" description="Helical" evidence="5">
    <location>
        <begin position="12"/>
        <end position="34"/>
    </location>
</feature>
<dbReference type="SUPFAM" id="SSF50199">
    <property type="entry name" value="Staphylococcal nuclease"/>
    <property type="match status" value="1"/>
</dbReference>
<evidence type="ECO:0000313" key="7">
    <source>
        <dbReference type="EMBL" id="MET3658048.1"/>
    </source>
</evidence>
<evidence type="ECO:0000256" key="5">
    <source>
        <dbReference type="SAM" id="Phobius"/>
    </source>
</evidence>
<sequence>MKQNKKNTSTLLKKPAGIVSIGVVLLALIVYNIFFPEQEAEPSRVGLIPVELVKTIDGDTVKIMYEGKEQNVRYLLIDTPETNHPRLGKQPFGEKAKECNRELMNSGKLEIEFDIGGKTDKYDRLLAYIYIDGVSVQETLLEEGLARVAYVYPPNTRHLDAYKRAEAKAKKAGIGIWTLEDYATDRGFDSETYVEKKPETQPVSGAKEAFKNCTELRQKYPNGVKKGHPAYSEKMDGNKDGNACEG</sequence>
<feature type="region of interest" description="Disordered" evidence="4">
    <location>
        <begin position="220"/>
        <end position="246"/>
    </location>
</feature>
<evidence type="ECO:0000259" key="6">
    <source>
        <dbReference type="PROSITE" id="PS50830"/>
    </source>
</evidence>
<name>A0ABV2KAD6_SPOPS</name>
<dbReference type="PROSITE" id="PS50830">
    <property type="entry name" value="TNASE_3"/>
    <property type="match status" value="1"/>
</dbReference>
<dbReference type="InterPro" id="IPR008613">
    <property type="entry name" value="Excalibur_Ca-bd_domain"/>
</dbReference>
<accession>A0ABV2KAD6</accession>
<dbReference type="SMART" id="SM00894">
    <property type="entry name" value="Excalibur"/>
    <property type="match status" value="1"/>
</dbReference>
<reference evidence="7 8" key="1">
    <citation type="submission" date="2024-06" db="EMBL/GenBank/DDBJ databases">
        <title>Sorghum-associated microbial communities from plants grown in Nebraska, USA.</title>
        <authorList>
            <person name="Schachtman D."/>
        </authorList>
    </citation>
    <scope>NUCLEOTIDE SEQUENCE [LARGE SCALE GENOMIC DNA]</scope>
    <source>
        <strain evidence="7 8">1288</strain>
    </source>
</reference>
<keyword evidence="1" id="KW-0540">Nuclease</keyword>
<dbReference type="Pfam" id="PF00565">
    <property type="entry name" value="SNase"/>
    <property type="match status" value="1"/>
</dbReference>
<keyword evidence="2" id="KW-0255">Endonuclease</keyword>
<dbReference type="InterPro" id="IPR016071">
    <property type="entry name" value="Staphylococal_nuclease_OB-fold"/>
</dbReference>
<dbReference type="InterPro" id="IPR035437">
    <property type="entry name" value="SNase_OB-fold_sf"/>
</dbReference>
<gene>
    <name evidence="7" type="ORF">ABIC55_003145</name>
</gene>
<dbReference type="SMART" id="SM00318">
    <property type="entry name" value="SNc"/>
    <property type="match status" value="1"/>
</dbReference>
<dbReference type="Pfam" id="PF05901">
    <property type="entry name" value="Excalibur"/>
    <property type="match status" value="1"/>
</dbReference>
<evidence type="ECO:0000313" key="8">
    <source>
        <dbReference type="Proteomes" id="UP001549104"/>
    </source>
</evidence>
<evidence type="ECO:0000256" key="4">
    <source>
        <dbReference type="SAM" id="MobiDB-lite"/>
    </source>
</evidence>
<dbReference type="Proteomes" id="UP001549104">
    <property type="component" value="Unassembled WGS sequence"/>
</dbReference>